<comment type="caution">
    <text evidence="1">The sequence shown here is derived from an EMBL/GenBank/DDBJ whole genome shotgun (WGS) entry which is preliminary data.</text>
</comment>
<name>A0A849B8R3_9BURK</name>
<dbReference type="AlphaFoldDB" id="A0A849B8R3"/>
<gene>
    <name evidence="1" type="ORF">HLB16_14535</name>
</gene>
<protein>
    <submittedName>
        <fullName evidence="1">Uncharacterized protein</fullName>
    </submittedName>
</protein>
<accession>A0A849B8R3</accession>
<evidence type="ECO:0000313" key="1">
    <source>
        <dbReference type="EMBL" id="NNH12091.1"/>
    </source>
</evidence>
<organism evidence="1 2">
    <name type="scientific">Cupriavidus gilardii</name>
    <dbReference type="NCBI Taxonomy" id="82541"/>
    <lineage>
        <taxon>Bacteria</taxon>
        <taxon>Pseudomonadati</taxon>
        <taxon>Pseudomonadota</taxon>
        <taxon>Betaproteobacteria</taxon>
        <taxon>Burkholderiales</taxon>
        <taxon>Burkholderiaceae</taxon>
        <taxon>Cupriavidus</taxon>
    </lineage>
</organism>
<dbReference type="RefSeq" id="WP_144425808.1">
    <property type="nucleotide sequence ID" value="NZ_CP130340.1"/>
</dbReference>
<sequence>MYSAVMPYDHDFDFPQQPVYDRIPNGPCYRCSKPRIYTEYAYRAWYLKYDCPIEELCPRLVTCEHFSREPGVD</sequence>
<proteinExistence type="predicted"/>
<evidence type="ECO:0000313" key="2">
    <source>
        <dbReference type="Proteomes" id="UP000542973"/>
    </source>
</evidence>
<dbReference type="Proteomes" id="UP000542973">
    <property type="component" value="Unassembled WGS sequence"/>
</dbReference>
<reference evidence="1 2" key="1">
    <citation type="submission" date="2020-05" db="EMBL/GenBank/DDBJ databases">
        <title>MicrobeNet Type strains.</title>
        <authorList>
            <person name="Nicholson A.C."/>
        </authorList>
    </citation>
    <scope>NUCLEOTIDE SEQUENCE [LARGE SCALE GENOMIC DNA]</scope>
    <source>
        <strain evidence="1 2">ATCC 700815</strain>
    </source>
</reference>
<dbReference type="EMBL" id="JABEMD010000023">
    <property type="protein sequence ID" value="NNH12091.1"/>
    <property type="molecule type" value="Genomic_DNA"/>
</dbReference>